<feature type="transmembrane region" description="Helical" evidence="1">
    <location>
        <begin position="34"/>
        <end position="51"/>
    </location>
</feature>
<keyword evidence="1" id="KW-0812">Transmembrane</keyword>
<dbReference type="AlphaFoldDB" id="A0A2W5N0C5"/>
<feature type="transmembrane region" description="Helical" evidence="1">
    <location>
        <begin position="233"/>
        <end position="260"/>
    </location>
</feature>
<evidence type="ECO:0000256" key="1">
    <source>
        <dbReference type="SAM" id="Phobius"/>
    </source>
</evidence>
<feature type="transmembrane region" description="Helical" evidence="1">
    <location>
        <begin position="150"/>
        <end position="167"/>
    </location>
</feature>
<reference evidence="2 3" key="1">
    <citation type="submission" date="2017-08" db="EMBL/GenBank/DDBJ databases">
        <title>Infants hospitalized years apart are colonized by the same room-sourced microbial strains.</title>
        <authorList>
            <person name="Brooks B."/>
            <person name="Olm M.R."/>
            <person name="Firek B.A."/>
            <person name="Baker R."/>
            <person name="Thomas B.C."/>
            <person name="Morowitz M.J."/>
            <person name="Banfield J.F."/>
        </authorList>
    </citation>
    <scope>NUCLEOTIDE SEQUENCE [LARGE SCALE GENOMIC DNA]</scope>
    <source>
        <strain evidence="2">S2_005_002_R2_29</strain>
    </source>
</reference>
<accession>A0A2W5N0C5</accession>
<feature type="transmembrane region" description="Helical" evidence="1">
    <location>
        <begin position="272"/>
        <end position="292"/>
    </location>
</feature>
<sequence length="324" mass="34947">MTRLAGFSLVMTAGFFSMFLLAWSHGSGFGADWVYGFLAIFWSLIMMLRLMSLTEPMPLPEASGYLAQKIIRSLHEKQEQARDFLLKTSFGGSFLLFVFTGFSFAAWQIYCAANPSAPMETALPVSDFLSRYQDRPMLGKTSALTAVFDWGQGFMLLLSFFMMAFVMRTYAAEKTLARPALLIVCAYAVAGFILTLGLGGQGLDSYAASLSGNGSGSIAYLTGGLREGEYPSIFGIILVESGVVGLAILTFLLFIPLGCISLSSKRGITDNMVLCCGMLLGSMILVCVFQPFTPVLCGTAVLCLIGLFLAWGTAESAMAQELLV</sequence>
<proteinExistence type="predicted"/>
<name>A0A2W5N0C5_9BACT</name>
<evidence type="ECO:0000313" key="2">
    <source>
        <dbReference type="EMBL" id="PZQ46816.1"/>
    </source>
</evidence>
<keyword evidence="1" id="KW-0472">Membrane</keyword>
<evidence type="ECO:0000313" key="3">
    <source>
        <dbReference type="Proteomes" id="UP000249417"/>
    </source>
</evidence>
<comment type="caution">
    <text evidence="2">The sequence shown here is derived from an EMBL/GenBank/DDBJ whole genome shotgun (WGS) entry which is preliminary data.</text>
</comment>
<keyword evidence="1" id="KW-1133">Transmembrane helix</keyword>
<feature type="transmembrane region" description="Helical" evidence="1">
    <location>
        <begin position="84"/>
        <end position="110"/>
    </location>
</feature>
<feature type="transmembrane region" description="Helical" evidence="1">
    <location>
        <begin position="298"/>
        <end position="318"/>
    </location>
</feature>
<organism evidence="2 3">
    <name type="scientific">Micavibrio aeruginosavorus</name>
    <dbReference type="NCBI Taxonomy" id="349221"/>
    <lineage>
        <taxon>Bacteria</taxon>
        <taxon>Pseudomonadati</taxon>
        <taxon>Bdellovibrionota</taxon>
        <taxon>Bdellovibrionia</taxon>
        <taxon>Bdellovibrionales</taxon>
        <taxon>Pseudobdellovibrionaceae</taxon>
        <taxon>Micavibrio</taxon>
    </lineage>
</organism>
<dbReference type="EMBL" id="QFQB01000021">
    <property type="protein sequence ID" value="PZQ46816.1"/>
    <property type="molecule type" value="Genomic_DNA"/>
</dbReference>
<feature type="transmembrane region" description="Helical" evidence="1">
    <location>
        <begin position="179"/>
        <end position="200"/>
    </location>
</feature>
<gene>
    <name evidence="2" type="ORF">DI551_04510</name>
</gene>
<protein>
    <submittedName>
        <fullName evidence="2">Uncharacterized protein</fullName>
    </submittedName>
</protein>
<dbReference type="Proteomes" id="UP000249417">
    <property type="component" value="Unassembled WGS sequence"/>
</dbReference>